<dbReference type="SUPFAM" id="SSF50249">
    <property type="entry name" value="Nucleic acid-binding proteins"/>
    <property type="match status" value="1"/>
</dbReference>
<evidence type="ECO:0000256" key="15">
    <source>
        <dbReference type="ARBA" id="ARBA00023172"/>
    </source>
</evidence>
<dbReference type="InterPro" id="IPR012309">
    <property type="entry name" value="DNA_ligase_ATP-dep_C"/>
</dbReference>
<dbReference type="Gene3D" id="3.90.920.10">
    <property type="entry name" value="DNA primase, PRIM domain"/>
    <property type="match status" value="1"/>
</dbReference>
<evidence type="ECO:0000256" key="1">
    <source>
        <dbReference type="ARBA" id="ARBA00001936"/>
    </source>
</evidence>
<evidence type="ECO:0000259" key="22">
    <source>
        <dbReference type="PROSITE" id="PS50160"/>
    </source>
</evidence>
<evidence type="ECO:0000313" key="23">
    <source>
        <dbReference type="EMBL" id="WZN43551.1"/>
    </source>
</evidence>
<keyword evidence="4" id="KW-0808">Transferase</keyword>
<sequence length="716" mass="80518">MARKASHTAIEERAPTPGALAGAADLRKQPAAARKKAVKPPGKLPAKVAALLKKAVKRPMDPNIRPMLATLVNEPPGSDEWIFEIKWDGYRSLAFMDKKATDLRSRNNKSFSQKFYPIQEALQAWGIRAVVDGEIVAVSDNGAANFGALQQWRSEADGELRYYVFDILWYDGHDLRDLPLTDRKTILEALIPATGAILSSPGYATSGKEFMQAVKELGLEGIMAKEKNSTYRSGDRARDWLKIKSGRRQEAVIGGYTKNEGSKKPFSALLVGFMENGKLVYSGKVGTGFTVRQQQEIMEKFKPLLRKRQPFTQEPDVNKPSRFRPNPPKAEAFWLKPELVCEVNYTEITSDGVMRHPSFEGLRDDKPAGEVKAEKETAVSEVTEEKPRRKVKMPLTPAGAKSRKTLLNPSADSQVRQVSGHELKFSNLDKIYWPKERITKRDMLNYYYQVAPFILPYLAGRPQSMNRYPNGIAGKSFYQKDVTATAPDWMRQYPYTTSEGEDKNFLVPEDAAAILWMANSGSIEMNPWNSTIQTPDHPDWCCLDLDPSEKNTFRQVIETALAVKEVIDGLGVKGYPKTSGSTGIHIYIPLNAKYTYDECQLFGKIIATKVHEMLPGYTSIERMTRNRKGKLYIDYLQNRPKATLAAPYSLRPKPGAPVSMPLHWEEVKPGLKITDFNIHNALDRIKSEGDLFKPVLGKGADLQKMLRRLERDSKKA</sequence>
<dbReference type="EMBL" id="CP149822">
    <property type="protein sequence ID" value="WZN43551.1"/>
    <property type="molecule type" value="Genomic_DNA"/>
</dbReference>
<dbReference type="Pfam" id="PF04679">
    <property type="entry name" value="DNA_ligase_A_C"/>
    <property type="match status" value="1"/>
</dbReference>
<evidence type="ECO:0000256" key="20">
    <source>
        <dbReference type="ARBA" id="ARBA00034003"/>
    </source>
</evidence>
<keyword evidence="7" id="KW-0479">Metal-binding</keyword>
<keyword evidence="5" id="KW-0548">Nucleotidyltransferase</keyword>
<dbReference type="InterPro" id="IPR012340">
    <property type="entry name" value="NA-bd_OB-fold"/>
</dbReference>
<protein>
    <recommendedName>
        <fullName evidence="2">DNA ligase (ATP)</fullName>
        <ecNumber evidence="2">6.5.1.1</ecNumber>
    </recommendedName>
    <alternativeName>
        <fullName evidence="19">NHEJ DNA polymerase</fullName>
    </alternativeName>
</protein>
<dbReference type="NCBIfam" id="TIGR02776">
    <property type="entry name" value="NHEJ_ligase_prk"/>
    <property type="match status" value="1"/>
</dbReference>
<dbReference type="InterPro" id="IPR014145">
    <property type="entry name" value="LigD_pol_dom"/>
</dbReference>
<dbReference type="NCBIfam" id="TIGR02778">
    <property type="entry name" value="ligD_pol"/>
    <property type="match status" value="1"/>
</dbReference>
<dbReference type="NCBIfam" id="TIGR02779">
    <property type="entry name" value="NHEJ_ligase_lig"/>
    <property type="match status" value="1"/>
</dbReference>
<evidence type="ECO:0000256" key="13">
    <source>
        <dbReference type="ARBA" id="ARBA00022932"/>
    </source>
</evidence>
<keyword evidence="24" id="KW-1185">Reference proteome</keyword>
<evidence type="ECO:0000256" key="3">
    <source>
        <dbReference type="ARBA" id="ARBA00022598"/>
    </source>
</evidence>
<evidence type="ECO:0000256" key="18">
    <source>
        <dbReference type="ARBA" id="ARBA00023268"/>
    </source>
</evidence>
<evidence type="ECO:0000256" key="10">
    <source>
        <dbReference type="ARBA" id="ARBA00022801"/>
    </source>
</evidence>
<keyword evidence="12" id="KW-0067">ATP-binding</keyword>
<evidence type="ECO:0000256" key="2">
    <source>
        <dbReference type="ARBA" id="ARBA00012727"/>
    </source>
</evidence>
<dbReference type="GO" id="GO:0003910">
    <property type="term" value="F:DNA ligase (ATP) activity"/>
    <property type="evidence" value="ECO:0007669"/>
    <property type="project" value="UniProtKB-EC"/>
</dbReference>
<evidence type="ECO:0000256" key="4">
    <source>
        <dbReference type="ARBA" id="ARBA00022679"/>
    </source>
</evidence>
<dbReference type="CDD" id="cd07971">
    <property type="entry name" value="OBF_DNA_ligase_LigD"/>
    <property type="match status" value="1"/>
</dbReference>
<dbReference type="Pfam" id="PF21686">
    <property type="entry name" value="LigD_Prim-Pol"/>
    <property type="match status" value="1"/>
</dbReference>
<dbReference type="InterPro" id="IPR014143">
    <property type="entry name" value="NHEJ_ligase_prk"/>
</dbReference>
<feature type="region of interest" description="Disordered" evidence="21">
    <location>
        <begin position="1"/>
        <end position="39"/>
    </location>
</feature>
<keyword evidence="17" id="KW-0464">Manganese</keyword>
<dbReference type="PROSITE" id="PS50160">
    <property type="entry name" value="DNA_LIGASE_A3"/>
    <property type="match status" value="1"/>
</dbReference>
<dbReference type="Gene3D" id="3.30.470.30">
    <property type="entry name" value="DNA ligase/mRNA capping enzyme"/>
    <property type="match status" value="1"/>
</dbReference>
<keyword evidence="3 23" id="KW-0436">Ligase</keyword>
<comment type="catalytic activity">
    <reaction evidence="20">
        <text>ATP + (deoxyribonucleotide)n-3'-hydroxyl + 5'-phospho-(deoxyribonucleotide)m = (deoxyribonucleotide)n+m + AMP + diphosphate.</text>
        <dbReference type="EC" id="6.5.1.1"/>
    </reaction>
</comment>
<dbReference type="Proteomes" id="UP001485459">
    <property type="component" value="Chromosome"/>
</dbReference>
<comment type="cofactor">
    <cofactor evidence="1">
        <name>Mn(2+)</name>
        <dbReference type="ChEBI" id="CHEBI:29035"/>
    </cofactor>
</comment>
<keyword evidence="10" id="KW-0378">Hydrolase</keyword>
<reference evidence="24" key="1">
    <citation type="submission" date="2024-03" db="EMBL/GenBank/DDBJ databases">
        <title>Chitinophaga horti sp. nov., isolated from garden soil.</title>
        <authorList>
            <person name="Lee D.S."/>
            <person name="Han D.M."/>
            <person name="Baek J.H."/>
            <person name="Choi D.G."/>
            <person name="Jeon J.H."/>
            <person name="Jeon C.O."/>
        </authorList>
    </citation>
    <scope>NUCLEOTIDE SEQUENCE [LARGE SCALE GENOMIC DNA]</scope>
    <source>
        <strain evidence="24">GPA1</strain>
    </source>
</reference>
<evidence type="ECO:0000256" key="11">
    <source>
        <dbReference type="ARBA" id="ARBA00022839"/>
    </source>
</evidence>
<dbReference type="InterPro" id="IPR014146">
    <property type="entry name" value="LigD_ligase_dom"/>
</dbReference>
<evidence type="ECO:0000256" key="17">
    <source>
        <dbReference type="ARBA" id="ARBA00023211"/>
    </source>
</evidence>
<dbReference type="InterPro" id="IPR052171">
    <property type="entry name" value="NHEJ_LigD"/>
</dbReference>
<keyword evidence="8" id="KW-0547">Nucleotide-binding</keyword>
<dbReference type="CDD" id="cd07906">
    <property type="entry name" value="Adenylation_DNA_ligase_LigD_LigC"/>
    <property type="match status" value="1"/>
</dbReference>
<keyword evidence="6" id="KW-0540">Nuclease</keyword>
<dbReference type="SUPFAM" id="SSF56091">
    <property type="entry name" value="DNA ligase/mRNA capping enzyme, catalytic domain"/>
    <property type="match status" value="1"/>
</dbReference>
<keyword evidence="18" id="KW-0511">Multifunctional enzyme</keyword>
<evidence type="ECO:0000256" key="7">
    <source>
        <dbReference type="ARBA" id="ARBA00022723"/>
    </source>
</evidence>
<keyword evidence="16" id="KW-0234">DNA repair</keyword>
<dbReference type="PANTHER" id="PTHR42705">
    <property type="entry name" value="BIFUNCTIONAL NON-HOMOLOGOUS END JOINING PROTEIN LIGD"/>
    <property type="match status" value="1"/>
</dbReference>
<organism evidence="23 24">
    <name type="scientific">Chitinophaga pollutisoli</name>
    <dbReference type="NCBI Taxonomy" id="3133966"/>
    <lineage>
        <taxon>Bacteria</taxon>
        <taxon>Pseudomonadati</taxon>
        <taxon>Bacteroidota</taxon>
        <taxon>Chitinophagia</taxon>
        <taxon>Chitinophagales</taxon>
        <taxon>Chitinophagaceae</taxon>
        <taxon>Chitinophaga</taxon>
    </lineage>
</organism>
<evidence type="ECO:0000256" key="19">
    <source>
        <dbReference type="ARBA" id="ARBA00029943"/>
    </source>
</evidence>
<keyword evidence="13" id="KW-0239">DNA-directed DNA polymerase</keyword>
<evidence type="ECO:0000256" key="9">
    <source>
        <dbReference type="ARBA" id="ARBA00022763"/>
    </source>
</evidence>
<dbReference type="RefSeq" id="WP_341838356.1">
    <property type="nucleotide sequence ID" value="NZ_CP149822.1"/>
</dbReference>
<keyword evidence="9" id="KW-0227">DNA damage</keyword>
<dbReference type="EC" id="6.5.1.1" evidence="2"/>
<evidence type="ECO:0000256" key="6">
    <source>
        <dbReference type="ARBA" id="ARBA00022722"/>
    </source>
</evidence>
<keyword evidence="15" id="KW-0233">DNA recombination</keyword>
<evidence type="ECO:0000313" key="24">
    <source>
        <dbReference type="Proteomes" id="UP001485459"/>
    </source>
</evidence>
<dbReference type="Gene3D" id="2.40.50.140">
    <property type="entry name" value="Nucleic acid-binding proteins"/>
    <property type="match status" value="1"/>
</dbReference>
<accession>A0ABZ2YUX6</accession>
<dbReference type="Gene3D" id="3.30.1490.70">
    <property type="match status" value="1"/>
</dbReference>
<evidence type="ECO:0000256" key="8">
    <source>
        <dbReference type="ARBA" id="ARBA00022741"/>
    </source>
</evidence>
<evidence type="ECO:0000256" key="5">
    <source>
        <dbReference type="ARBA" id="ARBA00022695"/>
    </source>
</evidence>
<evidence type="ECO:0000256" key="21">
    <source>
        <dbReference type="SAM" id="MobiDB-lite"/>
    </source>
</evidence>
<dbReference type="PANTHER" id="PTHR42705:SF2">
    <property type="entry name" value="BIFUNCTIONAL NON-HOMOLOGOUS END JOINING PROTEIN LIGD"/>
    <property type="match status" value="1"/>
</dbReference>
<name>A0ABZ2YUX6_9BACT</name>
<dbReference type="InterPro" id="IPR012310">
    <property type="entry name" value="DNA_ligase_ATP-dep_cent"/>
</dbReference>
<proteinExistence type="predicted"/>
<feature type="domain" description="ATP-dependent DNA ligase family profile" evidence="22">
    <location>
        <begin position="153"/>
        <end position="244"/>
    </location>
</feature>
<dbReference type="CDD" id="cd04865">
    <property type="entry name" value="LigD_Pol_like_2"/>
    <property type="match status" value="1"/>
</dbReference>
<evidence type="ECO:0000256" key="14">
    <source>
        <dbReference type="ARBA" id="ARBA00023125"/>
    </source>
</evidence>
<evidence type="ECO:0000256" key="12">
    <source>
        <dbReference type="ARBA" id="ARBA00022840"/>
    </source>
</evidence>
<keyword evidence="11" id="KW-0269">Exonuclease</keyword>
<gene>
    <name evidence="23" type="primary">ligD</name>
    <name evidence="23" type="ORF">WJU16_10985</name>
</gene>
<keyword evidence="14" id="KW-0238">DNA-binding</keyword>
<dbReference type="Pfam" id="PF01068">
    <property type="entry name" value="DNA_ligase_A_M"/>
    <property type="match status" value="1"/>
</dbReference>
<evidence type="ECO:0000256" key="16">
    <source>
        <dbReference type="ARBA" id="ARBA00023204"/>
    </source>
</evidence>